<organism evidence="2">
    <name type="scientific">Rhizopus microsporus var. microsporus</name>
    <dbReference type="NCBI Taxonomy" id="86635"/>
    <lineage>
        <taxon>Eukaryota</taxon>
        <taxon>Fungi</taxon>
        <taxon>Fungi incertae sedis</taxon>
        <taxon>Mucoromycota</taxon>
        <taxon>Mucoromycotina</taxon>
        <taxon>Mucoromycetes</taxon>
        <taxon>Mucorales</taxon>
        <taxon>Mucorineae</taxon>
        <taxon>Rhizopodaceae</taxon>
        <taxon>Rhizopus</taxon>
    </lineage>
</organism>
<accession>A0A1X0RGG5</accession>
<feature type="transmembrane region" description="Helical" evidence="1">
    <location>
        <begin position="70"/>
        <end position="88"/>
    </location>
</feature>
<keyword evidence="1" id="KW-0472">Membrane</keyword>
<feature type="transmembrane region" description="Helical" evidence="1">
    <location>
        <begin position="39"/>
        <end position="58"/>
    </location>
</feature>
<dbReference type="EMBL" id="KV921859">
    <property type="protein sequence ID" value="ORE11163.1"/>
    <property type="molecule type" value="Genomic_DNA"/>
</dbReference>
<sequence>MGWFILTDSFVIVSNDPKILEIFIGFPCIIFRYVAFPTYFIFISVGFYLVYVEQLLVFHKLPAQGFFHSWILISTLLEYIYALIYPLIGL</sequence>
<proteinExistence type="predicted"/>
<evidence type="ECO:0000256" key="1">
    <source>
        <dbReference type="SAM" id="Phobius"/>
    </source>
</evidence>
<name>A0A1X0RGG5_RHIZD</name>
<gene>
    <name evidence="2" type="ORF">BCV72DRAFT_328604</name>
</gene>
<protein>
    <submittedName>
        <fullName evidence="2">Uncharacterized protein</fullName>
    </submittedName>
</protein>
<dbReference type="VEuPathDB" id="FungiDB:BCV72DRAFT_328604"/>
<evidence type="ECO:0000313" key="2">
    <source>
        <dbReference type="EMBL" id="ORE11163.1"/>
    </source>
</evidence>
<keyword evidence="1" id="KW-0812">Transmembrane</keyword>
<reference evidence="2" key="1">
    <citation type="journal article" date="2016" name="Proc. Natl. Acad. Sci. U.S.A.">
        <title>Lipid metabolic changes in an early divergent fungus govern the establishment of a mutualistic symbiosis with endobacteria.</title>
        <authorList>
            <person name="Lastovetsky O.A."/>
            <person name="Gaspar M.L."/>
            <person name="Mondo S.J."/>
            <person name="LaButti K.M."/>
            <person name="Sandor L."/>
            <person name="Grigoriev I.V."/>
            <person name="Henry S.A."/>
            <person name="Pawlowska T.E."/>
        </authorList>
    </citation>
    <scope>NUCLEOTIDE SEQUENCE [LARGE SCALE GENOMIC DNA]</scope>
    <source>
        <strain evidence="2">ATCC 52814</strain>
    </source>
</reference>
<dbReference type="AlphaFoldDB" id="A0A1X0RGG5"/>
<dbReference type="Proteomes" id="UP000242414">
    <property type="component" value="Unassembled WGS sequence"/>
</dbReference>
<keyword evidence="1" id="KW-1133">Transmembrane helix</keyword>